<evidence type="ECO:0000256" key="8">
    <source>
        <dbReference type="ARBA" id="ARBA00023136"/>
    </source>
</evidence>
<comment type="caution">
    <text evidence="11">The sequence shown here is derived from an EMBL/GenBank/DDBJ whole genome shotgun (WGS) entry which is preliminary data.</text>
</comment>
<proteinExistence type="inferred from homology"/>
<evidence type="ECO:0000256" key="9">
    <source>
        <dbReference type="RuleBase" id="RU368073"/>
    </source>
</evidence>
<dbReference type="EMBL" id="JACGCI010000134">
    <property type="protein sequence ID" value="KAF6743844.1"/>
    <property type="molecule type" value="Genomic_DNA"/>
</dbReference>
<feature type="non-terminal residue" evidence="11">
    <location>
        <position position="1"/>
    </location>
</feature>
<evidence type="ECO:0000256" key="5">
    <source>
        <dbReference type="ARBA" id="ARBA00022927"/>
    </source>
</evidence>
<keyword evidence="6" id="KW-1133">Transmembrane helix</keyword>
<dbReference type="Proteomes" id="UP000521943">
    <property type="component" value="Unassembled WGS sequence"/>
</dbReference>
<comment type="subcellular location">
    <subcellularLocation>
        <location evidence="9">Endoplasmic reticulum membrane</location>
        <topology evidence="9">Multi-pass membrane protein</topology>
    </subcellularLocation>
    <subcellularLocation>
        <location evidence="9">Golgi apparatus membrane</location>
        <topology evidence="9">Multi-pass membrane protein</topology>
    </subcellularLocation>
</comment>
<dbReference type="GO" id="GO:0005793">
    <property type="term" value="C:endoplasmic reticulum-Golgi intermediate compartment"/>
    <property type="evidence" value="ECO:0007669"/>
    <property type="project" value="UniProtKB-UniRule"/>
</dbReference>
<dbReference type="GO" id="GO:0006888">
    <property type="term" value="P:endoplasmic reticulum to Golgi vesicle-mediated transport"/>
    <property type="evidence" value="ECO:0007669"/>
    <property type="project" value="UniProtKB-UniRule"/>
</dbReference>
<protein>
    <recommendedName>
        <fullName evidence="9">Protein YIF1</fullName>
    </recommendedName>
</protein>
<name>A0A8H6HB70_9AGAR</name>
<gene>
    <name evidence="11" type="ORF">DFP72DRAFT_748716</name>
</gene>
<sequence>HFNVSNSYVLHKLRRVLLPWLHKPWARRTKRTEQGLHEWQPPRDDVNSPDL</sequence>
<dbReference type="GO" id="GO:0030134">
    <property type="term" value="C:COPII-coated ER to Golgi transport vesicle"/>
    <property type="evidence" value="ECO:0007669"/>
    <property type="project" value="TreeGrafter"/>
</dbReference>
<dbReference type="Pfam" id="PF03878">
    <property type="entry name" value="YIF1"/>
    <property type="match status" value="1"/>
</dbReference>
<keyword evidence="4 9" id="KW-0256">Endoplasmic reticulum</keyword>
<evidence type="ECO:0000313" key="11">
    <source>
        <dbReference type="EMBL" id="KAF6743844.1"/>
    </source>
</evidence>
<evidence type="ECO:0000256" key="3">
    <source>
        <dbReference type="ARBA" id="ARBA00022692"/>
    </source>
</evidence>
<evidence type="ECO:0000313" key="12">
    <source>
        <dbReference type="Proteomes" id="UP000521943"/>
    </source>
</evidence>
<keyword evidence="2 9" id="KW-0813">Transport</keyword>
<dbReference type="GO" id="GO:0005789">
    <property type="term" value="C:endoplasmic reticulum membrane"/>
    <property type="evidence" value="ECO:0007669"/>
    <property type="project" value="UniProtKB-SubCell"/>
</dbReference>
<keyword evidence="7 9" id="KW-0333">Golgi apparatus</keyword>
<evidence type="ECO:0000256" key="4">
    <source>
        <dbReference type="ARBA" id="ARBA00022824"/>
    </source>
</evidence>
<keyword evidence="12" id="KW-1185">Reference proteome</keyword>
<comment type="function">
    <text evidence="9">Has a role in transport between endoplasmic reticulum and Golgi.</text>
</comment>
<feature type="region of interest" description="Disordered" evidence="10">
    <location>
        <begin position="31"/>
        <end position="51"/>
    </location>
</feature>
<accession>A0A8H6HB70</accession>
<comment type="similarity">
    <text evidence="1 9">Belongs to the YIF1 family.</text>
</comment>
<evidence type="ECO:0000256" key="7">
    <source>
        <dbReference type="ARBA" id="ARBA00023034"/>
    </source>
</evidence>
<dbReference type="PANTHER" id="PTHR14083:SF0">
    <property type="entry name" value="YIP1D-INTERACTING FACTOR 1, ISOFORM C"/>
    <property type="match status" value="1"/>
</dbReference>
<organism evidence="11 12">
    <name type="scientific">Ephemerocybe angulata</name>
    <dbReference type="NCBI Taxonomy" id="980116"/>
    <lineage>
        <taxon>Eukaryota</taxon>
        <taxon>Fungi</taxon>
        <taxon>Dikarya</taxon>
        <taxon>Basidiomycota</taxon>
        <taxon>Agaricomycotina</taxon>
        <taxon>Agaricomycetes</taxon>
        <taxon>Agaricomycetidae</taxon>
        <taxon>Agaricales</taxon>
        <taxon>Agaricineae</taxon>
        <taxon>Psathyrellaceae</taxon>
        <taxon>Ephemerocybe</taxon>
    </lineage>
</organism>
<reference evidence="11 12" key="1">
    <citation type="submission" date="2020-07" db="EMBL/GenBank/DDBJ databases">
        <title>Comparative genomics of pyrophilous fungi reveals a link between fire events and developmental genes.</title>
        <authorList>
            <consortium name="DOE Joint Genome Institute"/>
            <person name="Steindorff A.S."/>
            <person name="Carver A."/>
            <person name="Calhoun S."/>
            <person name="Stillman K."/>
            <person name="Liu H."/>
            <person name="Lipzen A."/>
            <person name="Pangilinan J."/>
            <person name="Labutti K."/>
            <person name="Bruns T.D."/>
            <person name="Grigoriev I.V."/>
        </authorList>
    </citation>
    <scope>NUCLEOTIDE SEQUENCE [LARGE SCALE GENOMIC DNA]</scope>
    <source>
        <strain evidence="11 12">CBS 144469</strain>
    </source>
</reference>
<dbReference type="GO" id="GO:0000139">
    <property type="term" value="C:Golgi membrane"/>
    <property type="evidence" value="ECO:0007669"/>
    <property type="project" value="UniProtKB-SubCell"/>
</dbReference>
<dbReference type="InterPro" id="IPR005578">
    <property type="entry name" value="Yif1_fam"/>
</dbReference>
<keyword evidence="5 9" id="KW-0653">Protein transport</keyword>
<dbReference type="GO" id="GO:0015031">
    <property type="term" value="P:protein transport"/>
    <property type="evidence" value="ECO:0007669"/>
    <property type="project" value="UniProtKB-KW"/>
</dbReference>
<evidence type="ECO:0000256" key="10">
    <source>
        <dbReference type="SAM" id="MobiDB-lite"/>
    </source>
</evidence>
<evidence type="ECO:0000256" key="2">
    <source>
        <dbReference type="ARBA" id="ARBA00022448"/>
    </source>
</evidence>
<feature type="non-terminal residue" evidence="11">
    <location>
        <position position="51"/>
    </location>
</feature>
<keyword evidence="8" id="KW-0472">Membrane</keyword>
<keyword evidence="3" id="KW-0812">Transmembrane</keyword>
<dbReference type="PANTHER" id="PTHR14083">
    <property type="entry name" value="YIP1 INTERACTING FACTOR HOMOLOG YIF1 PROTEIN"/>
    <property type="match status" value="1"/>
</dbReference>
<dbReference type="OrthoDB" id="337750at2759"/>
<evidence type="ECO:0000256" key="1">
    <source>
        <dbReference type="ARBA" id="ARBA00009727"/>
    </source>
</evidence>
<evidence type="ECO:0000256" key="6">
    <source>
        <dbReference type="ARBA" id="ARBA00022989"/>
    </source>
</evidence>
<dbReference type="AlphaFoldDB" id="A0A8H6HB70"/>